<dbReference type="SUPFAM" id="SSF53613">
    <property type="entry name" value="Ribokinase-like"/>
    <property type="match status" value="1"/>
</dbReference>
<keyword evidence="2" id="KW-0808">Transferase</keyword>
<dbReference type="RefSeq" id="WP_139096681.1">
    <property type="nucleotide sequence ID" value="NZ_VDFW01000008.1"/>
</dbReference>
<sequence>MTRRILVTGSIATDHLMDFPGRFTDHLLADQLHTLSLSVLVDGLTVRRGGVAANIAIGLASLGLPPVLVGAVGTDFDDYRTWLHEHRVDIKSVHVSTTQHTARFVCTTDRDHNQIASFYAGAMTEARDISLAAVAERVGVPELVVIGPNDPKAMLRYTDDCRRYNYAFAADISQQLSTVTGAEVRELVEGARYLFTNAYEAALLLRTARWQHHEVLARVGFWITTHGASGVTIEQAGHPTITVPAVSAKQALDPTGVGDAFRAGFLWGRVHRLSLARAAQAGCTLATIVLETTGAQNYRLDRTAFSDRVARTYGGIAAADIESKLRI</sequence>
<evidence type="ECO:0000256" key="2">
    <source>
        <dbReference type="ARBA" id="ARBA00022679"/>
    </source>
</evidence>
<dbReference type="InterPro" id="IPR002173">
    <property type="entry name" value="Carboh/pur_kinase_PfkB_CS"/>
</dbReference>
<dbReference type="InterPro" id="IPR050306">
    <property type="entry name" value="PfkB_Carbo_kinase"/>
</dbReference>
<gene>
    <name evidence="5" type="ORF">FG385_11565</name>
</gene>
<name>A0A5C4M165_9PSEU</name>
<protein>
    <submittedName>
        <fullName evidence="5">Carbohydrate kinase family protein</fullName>
    </submittedName>
</protein>
<dbReference type="PROSITE" id="PS00583">
    <property type="entry name" value="PFKB_KINASES_1"/>
    <property type="match status" value="1"/>
</dbReference>
<comment type="similarity">
    <text evidence="1">Belongs to the carbohydrate kinase PfkB family.</text>
</comment>
<evidence type="ECO:0000259" key="4">
    <source>
        <dbReference type="Pfam" id="PF00294"/>
    </source>
</evidence>
<dbReference type="OrthoDB" id="9779730at2"/>
<evidence type="ECO:0000313" key="5">
    <source>
        <dbReference type="EMBL" id="TNC26392.1"/>
    </source>
</evidence>
<reference evidence="5 6" key="1">
    <citation type="submission" date="2019-06" db="EMBL/GenBank/DDBJ databases">
        <title>Amycolatopsis alkalitolerans sp. nov., isolated from Gastrodia elata Blume.</title>
        <authorList>
            <person name="Narsing Rao M.P."/>
            <person name="Li W.J."/>
        </authorList>
    </citation>
    <scope>NUCLEOTIDE SEQUENCE [LARGE SCALE GENOMIC DNA]</scope>
    <source>
        <strain evidence="5 6">SYSUP0005</strain>
    </source>
</reference>
<dbReference type="PANTHER" id="PTHR43085:SF46">
    <property type="entry name" value="ADENOSINE KINASE"/>
    <property type="match status" value="1"/>
</dbReference>
<accession>A0A5C4M165</accession>
<dbReference type="Gene3D" id="3.40.1190.20">
    <property type="match status" value="1"/>
</dbReference>
<dbReference type="CDD" id="cd01942">
    <property type="entry name" value="ribokinase_group_A"/>
    <property type="match status" value="1"/>
</dbReference>
<dbReference type="InterPro" id="IPR029056">
    <property type="entry name" value="Ribokinase-like"/>
</dbReference>
<evidence type="ECO:0000256" key="1">
    <source>
        <dbReference type="ARBA" id="ARBA00010688"/>
    </source>
</evidence>
<dbReference type="GO" id="GO:0016301">
    <property type="term" value="F:kinase activity"/>
    <property type="evidence" value="ECO:0007669"/>
    <property type="project" value="UniProtKB-KW"/>
</dbReference>
<comment type="caution">
    <text evidence="5">The sequence shown here is derived from an EMBL/GenBank/DDBJ whole genome shotgun (WGS) entry which is preliminary data.</text>
</comment>
<dbReference type="Proteomes" id="UP000305546">
    <property type="component" value="Unassembled WGS sequence"/>
</dbReference>
<keyword evidence="3 5" id="KW-0418">Kinase</keyword>
<keyword evidence="6" id="KW-1185">Reference proteome</keyword>
<evidence type="ECO:0000313" key="6">
    <source>
        <dbReference type="Proteomes" id="UP000305546"/>
    </source>
</evidence>
<feature type="domain" description="Carbohydrate kinase PfkB" evidence="4">
    <location>
        <begin position="36"/>
        <end position="297"/>
    </location>
</feature>
<organism evidence="5 6">
    <name type="scientific">Amycolatopsis alkalitolerans</name>
    <dbReference type="NCBI Taxonomy" id="2547244"/>
    <lineage>
        <taxon>Bacteria</taxon>
        <taxon>Bacillati</taxon>
        <taxon>Actinomycetota</taxon>
        <taxon>Actinomycetes</taxon>
        <taxon>Pseudonocardiales</taxon>
        <taxon>Pseudonocardiaceae</taxon>
        <taxon>Amycolatopsis</taxon>
    </lineage>
</organism>
<dbReference type="InterPro" id="IPR011611">
    <property type="entry name" value="PfkB_dom"/>
</dbReference>
<evidence type="ECO:0000256" key="3">
    <source>
        <dbReference type="ARBA" id="ARBA00022777"/>
    </source>
</evidence>
<dbReference type="AlphaFoldDB" id="A0A5C4M165"/>
<proteinExistence type="inferred from homology"/>
<dbReference type="PANTHER" id="PTHR43085">
    <property type="entry name" value="HEXOKINASE FAMILY MEMBER"/>
    <property type="match status" value="1"/>
</dbReference>
<dbReference type="Pfam" id="PF00294">
    <property type="entry name" value="PfkB"/>
    <property type="match status" value="1"/>
</dbReference>
<dbReference type="EMBL" id="VDFW01000008">
    <property type="protein sequence ID" value="TNC26392.1"/>
    <property type="molecule type" value="Genomic_DNA"/>
</dbReference>